<dbReference type="AlphaFoldDB" id="A0A0A2K1Q2"/>
<evidence type="ECO:0000313" key="2">
    <source>
        <dbReference type="Proteomes" id="UP000030143"/>
    </source>
</evidence>
<comment type="caution">
    <text evidence="1">The sequence shown here is derived from an EMBL/GenBank/DDBJ whole genome shotgun (WGS) entry which is preliminary data.</text>
</comment>
<dbReference type="VEuPathDB" id="FungiDB:PEXP_023220"/>
<dbReference type="PANTHER" id="PTHR38846:SF1">
    <property type="entry name" value="C3H1-TYPE DOMAIN-CONTAINING PROTEIN"/>
    <property type="match status" value="1"/>
</dbReference>
<dbReference type="PANTHER" id="PTHR38846">
    <property type="entry name" value="C3H1-TYPE DOMAIN-CONTAINING PROTEIN"/>
    <property type="match status" value="1"/>
</dbReference>
<dbReference type="OrthoDB" id="6105938at2759"/>
<dbReference type="STRING" id="27334.A0A0A2K1Q2"/>
<organism evidence="1 2">
    <name type="scientific">Penicillium expansum</name>
    <name type="common">Blue mold rot fungus</name>
    <dbReference type="NCBI Taxonomy" id="27334"/>
    <lineage>
        <taxon>Eukaryota</taxon>
        <taxon>Fungi</taxon>
        <taxon>Dikarya</taxon>
        <taxon>Ascomycota</taxon>
        <taxon>Pezizomycotina</taxon>
        <taxon>Eurotiomycetes</taxon>
        <taxon>Eurotiomycetidae</taxon>
        <taxon>Eurotiales</taxon>
        <taxon>Aspergillaceae</taxon>
        <taxon>Penicillium</taxon>
    </lineage>
</organism>
<dbReference type="EMBL" id="JQFZ01000121">
    <property type="protein sequence ID" value="KGO58365.1"/>
    <property type="molecule type" value="Genomic_DNA"/>
</dbReference>
<dbReference type="HOGENOM" id="CLU_866278_0_0_1"/>
<dbReference type="RefSeq" id="XP_016599859.1">
    <property type="nucleotide sequence ID" value="XM_016744146.1"/>
</dbReference>
<gene>
    <name evidence="1" type="ORF">PEX2_068750</name>
</gene>
<accession>A0A0A2K1Q2</accession>
<keyword evidence="2" id="KW-1185">Reference proteome</keyword>
<reference evidence="1 2" key="1">
    <citation type="journal article" date="2015" name="Mol. Plant Microbe Interact.">
        <title>Genome, transcriptome, and functional analyses of Penicillium expansum provide new insights into secondary metabolism and pathogenicity.</title>
        <authorList>
            <person name="Ballester A.R."/>
            <person name="Marcet-Houben M."/>
            <person name="Levin E."/>
            <person name="Sela N."/>
            <person name="Selma-Lazaro C."/>
            <person name="Carmona L."/>
            <person name="Wisniewski M."/>
            <person name="Droby S."/>
            <person name="Gonzalez-Candelas L."/>
            <person name="Gabaldon T."/>
        </authorList>
    </citation>
    <scope>NUCLEOTIDE SEQUENCE [LARGE SCALE GENOMIC DNA]</scope>
    <source>
        <strain evidence="1 2">MD-8</strain>
    </source>
</reference>
<sequence length="321" mass="36513">MMIPLVPSDHPNQHLRKLGAQYDPDLPISFAFGLVGLQRGWKAGSETWKRNWNACMNCEYDRHIGSRVTTLATWQQLCAKVGIKDSVKSINQCKKALARVHVNIVDVLDSWDSDTTPIRFKNKKALAVYTKSNQKFFRRDIAKQDKVLRPTFNMRTPVAPSVLSGVSPPVSPPRHPNKHLRELGVSYDPELPISGAFGLIARQRGWKQCSKTWKKSWNACMNAEYDRLIGYSVANLATWQELCAKVGIKDSFTSINQCKKALVRVHVNLVDLLDCWNSDNIPTRFKSKKALAIYTEANNKFFGRHIAKQDKVLRVLLRKLL</sequence>
<protein>
    <submittedName>
        <fullName evidence="1">Uncharacterized protein</fullName>
    </submittedName>
</protein>
<dbReference type="GeneID" id="27679566"/>
<name>A0A0A2K1Q2_PENEN</name>
<proteinExistence type="predicted"/>
<evidence type="ECO:0000313" key="1">
    <source>
        <dbReference type="EMBL" id="KGO58365.1"/>
    </source>
</evidence>
<dbReference type="Proteomes" id="UP000030143">
    <property type="component" value="Unassembled WGS sequence"/>
</dbReference>